<accession>A0A6C0DGK8</accession>
<keyword evidence="1" id="KW-1133">Transmembrane helix</keyword>
<organism evidence="2">
    <name type="scientific">viral metagenome</name>
    <dbReference type="NCBI Taxonomy" id="1070528"/>
    <lineage>
        <taxon>unclassified sequences</taxon>
        <taxon>metagenomes</taxon>
        <taxon>organismal metagenomes</taxon>
    </lineage>
</organism>
<dbReference type="EMBL" id="MN739613">
    <property type="protein sequence ID" value="QHT15531.1"/>
    <property type="molecule type" value="Genomic_DNA"/>
</dbReference>
<keyword evidence="1" id="KW-0812">Transmembrane</keyword>
<dbReference type="AlphaFoldDB" id="A0A6C0DGK8"/>
<feature type="transmembrane region" description="Helical" evidence="1">
    <location>
        <begin position="52"/>
        <end position="73"/>
    </location>
</feature>
<evidence type="ECO:0000256" key="1">
    <source>
        <dbReference type="SAM" id="Phobius"/>
    </source>
</evidence>
<reference evidence="2" key="1">
    <citation type="journal article" date="2020" name="Nature">
        <title>Giant virus diversity and host interactions through global metagenomics.</title>
        <authorList>
            <person name="Schulz F."/>
            <person name="Roux S."/>
            <person name="Paez-Espino D."/>
            <person name="Jungbluth S."/>
            <person name="Walsh D.A."/>
            <person name="Denef V.J."/>
            <person name="McMahon K.D."/>
            <person name="Konstantinidis K.T."/>
            <person name="Eloe-Fadrosh E.A."/>
            <person name="Kyrpides N.C."/>
            <person name="Woyke T."/>
        </authorList>
    </citation>
    <scope>NUCLEOTIDE SEQUENCE</scope>
    <source>
        <strain evidence="2">GVMAG-M-3300023174-176</strain>
    </source>
</reference>
<protein>
    <submittedName>
        <fullName evidence="2">Uncharacterized protein</fullName>
    </submittedName>
</protein>
<keyword evidence="1" id="KW-0472">Membrane</keyword>
<name>A0A6C0DGK8_9ZZZZ</name>
<sequence length="89" mass="9960">MEPEWMSKINSSTICSFYYAFFVAYAVIALIAVVGLILILASKISLDKKLYVAFNSLITISLGVTLALFQYMVCDRALLSNEVRRAEVQ</sequence>
<evidence type="ECO:0000313" key="2">
    <source>
        <dbReference type="EMBL" id="QHT15531.1"/>
    </source>
</evidence>
<feature type="transmembrane region" description="Helical" evidence="1">
    <location>
        <begin position="16"/>
        <end position="40"/>
    </location>
</feature>
<proteinExistence type="predicted"/>